<evidence type="ECO:0000259" key="4">
    <source>
        <dbReference type="Pfam" id="PF10502"/>
    </source>
</evidence>
<accession>A0A0C7KF85</accession>
<name>A0A0C7KF85_XANCE</name>
<dbReference type="PRINTS" id="PR00727">
    <property type="entry name" value="LEADERPTASE"/>
</dbReference>
<evidence type="ECO:0000313" key="5">
    <source>
        <dbReference type="EMBL" id="CEO96438.1"/>
    </source>
</evidence>
<dbReference type="GO" id="GO:0006465">
    <property type="term" value="P:signal peptide processing"/>
    <property type="evidence" value="ECO:0007669"/>
    <property type="project" value="InterPro"/>
</dbReference>
<proteinExistence type="inferred from homology"/>
<organism evidence="5">
    <name type="scientific">Xanthomonas campestris pv. campestris</name>
    <dbReference type="NCBI Taxonomy" id="340"/>
    <lineage>
        <taxon>Bacteria</taxon>
        <taxon>Pseudomonadati</taxon>
        <taxon>Pseudomonadota</taxon>
        <taxon>Gammaproteobacteria</taxon>
        <taxon>Lysobacterales</taxon>
        <taxon>Lysobacteraceae</taxon>
        <taxon>Xanthomonas</taxon>
    </lineage>
</organism>
<dbReference type="GO" id="GO:0004252">
    <property type="term" value="F:serine-type endopeptidase activity"/>
    <property type="evidence" value="ECO:0007669"/>
    <property type="project" value="InterPro"/>
</dbReference>
<geneLocation type="plasmid" evidence="5">
    <name>I</name>
</geneLocation>
<dbReference type="SUPFAM" id="SSF51306">
    <property type="entry name" value="LexA/Signal peptidase"/>
    <property type="match status" value="1"/>
</dbReference>
<dbReference type="PANTHER" id="PTHR43390">
    <property type="entry name" value="SIGNAL PEPTIDASE I"/>
    <property type="match status" value="1"/>
</dbReference>
<evidence type="ECO:0000256" key="1">
    <source>
        <dbReference type="ARBA" id="ARBA00009370"/>
    </source>
</evidence>
<gene>
    <name evidence="5" type="primary">lepB</name>
    <name evidence="5" type="ORF">pXCCB1459_0009</name>
</gene>
<dbReference type="AlphaFoldDB" id="A0A0C7KF85"/>
<feature type="domain" description="Peptidase S26" evidence="4">
    <location>
        <begin position="39"/>
        <end position="185"/>
    </location>
</feature>
<dbReference type="PANTHER" id="PTHR43390:SF1">
    <property type="entry name" value="CHLOROPLAST PROCESSING PEPTIDASE"/>
    <property type="match status" value="1"/>
</dbReference>
<dbReference type="EMBL" id="LN811400">
    <property type="protein sequence ID" value="CEO96438.1"/>
    <property type="molecule type" value="Genomic_DNA"/>
</dbReference>
<dbReference type="Pfam" id="PF10502">
    <property type="entry name" value="Peptidase_S26"/>
    <property type="match status" value="1"/>
</dbReference>
<protein>
    <recommendedName>
        <fullName evidence="2">Signal peptidase I</fullName>
    </recommendedName>
    <alternativeName>
        <fullName evidence="3">Leader peptidase I</fullName>
    </alternativeName>
</protein>
<sequence>MSVTRKKLIKGLALGLGLAIIAPTLGWASARGLASLGFTVIANLSPSVAQGLYLLNRNTHSAERGQLVAFSPHNAAARYGFERGWMKPGSLYIKRVGAVAGDTVCVNTEISIATPTTAGHPATYRRVGAVAAMDRTGVALPHVLHGCTRVPVGHIFTIGDGLANSYDGRYYGFVPLSVIAGSITPLWTQASSVGVDHE</sequence>
<keyword evidence="5" id="KW-0614">Plasmid</keyword>
<evidence type="ECO:0000256" key="2">
    <source>
        <dbReference type="ARBA" id="ARBA00019232"/>
    </source>
</evidence>
<dbReference type="RefSeq" id="WP_162474099.1">
    <property type="nucleotide sequence ID" value="NZ_JAUBML020000034.1"/>
</dbReference>
<reference evidence="5" key="1">
    <citation type="submission" date="2015-01" db="EMBL/GenBank/DDBJ databases">
        <authorList>
            <person name="Wibberg Daniel"/>
        </authorList>
    </citation>
    <scope>NUCLEOTIDE SEQUENCE</scope>
    <source>
        <strain evidence="5">B-1459</strain>
        <plasmid evidence="5">I</plasmid>
    </source>
</reference>
<dbReference type="InterPro" id="IPR036286">
    <property type="entry name" value="LexA/Signal_pep-like_sf"/>
</dbReference>
<dbReference type="InterPro" id="IPR000223">
    <property type="entry name" value="Pept_S26A_signal_pept_1"/>
</dbReference>
<comment type="similarity">
    <text evidence="1">Belongs to the peptidase S26 family.</text>
</comment>
<dbReference type="GO" id="GO:0016020">
    <property type="term" value="C:membrane"/>
    <property type="evidence" value="ECO:0007669"/>
    <property type="project" value="InterPro"/>
</dbReference>
<dbReference type="CDD" id="cd06530">
    <property type="entry name" value="S26_SPase_I"/>
    <property type="match status" value="1"/>
</dbReference>
<evidence type="ECO:0000256" key="3">
    <source>
        <dbReference type="ARBA" id="ARBA00029906"/>
    </source>
</evidence>
<dbReference type="Gene3D" id="2.10.109.10">
    <property type="entry name" value="Umud Fragment, subunit A"/>
    <property type="match status" value="1"/>
</dbReference>
<dbReference type="InterPro" id="IPR019533">
    <property type="entry name" value="Peptidase_S26"/>
</dbReference>